<evidence type="ECO:0000313" key="10">
    <source>
        <dbReference type="EMBL" id="SDK91253.1"/>
    </source>
</evidence>
<gene>
    <name evidence="10" type="ORF">SAMN04487971_10472</name>
</gene>
<comment type="subcellular location">
    <subcellularLocation>
        <location evidence="1 8">Cell membrane</location>
        <topology evidence="1 8">Multi-pass membrane protein</topology>
    </subcellularLocation>
</comment>
<dbReference type="RefSeq" id="WP_090753816.1">
    <property type="nucleotide sequence ID" value="NZ_FNGE01000004.1"/>
</dbReference>
<dbReference type="AlphaFoldDB" id="A0A1G9FSZ9"/>
<dbReference type="InterPro" id="IPR037185">
    <property type="entry name" value="EmrE-like"/>
</dbReference>
<evidence type="ECO:0000256" key="9">
    <source>
        <dbReference type="SAM" id="Phobius"/>
    </source>
</evidence>
<keyword evidence="2" id="KW-0813">Transport</keyword>
<dbReference type="Gene3D" id="1.10.3730.20">
    <property type="match status" value="1"/>
</dbReference>
<keyword evidence="6 9" id="KW-0472">Membrane</keyword>
<dbReference type="Pfam" id="PF00893">
    <property type="entry name" value="Multi_Drug_Res"/>
    <property type="match status" value="1"/>
</dbReference>
<evidence type="ECO:0000256" key="7">
    <source>
        <dbReference type="ARBA" id="ARBA00038032"/>
    </source>
</evidence>
<dbReference type="OrthoDB" id="9808638at2"/>
<dbReference type="GO" id="GO:0005886">
    <property type="term" value="C:plasma membrane"/>
    <property type="evidence" value="ECO:0007669"/>
    <property type="project" value="UniProtKB-SubCell"/>
</dbReference>
<dbReference type="GO" id="GO:0015199">
    <property type="term" value="F:amino-acid betaine transmembrane transporter activity"/>
    <property type="evidence" value="ECO:0007669"/>
    <property type="project" value="TreeGrafter"/>
</dbReference>
<dbReference type="PANTHER" id="PTHR30561:SF1">
    <property type="entry name" value="MULTIDRUG TRANSPORTER EMRE"/>
    <property type="match status" value="1"/>
</dbReference>
<keyword evidence="11" id="KW-1185">Reference proteome</keyword>
<dbReference type="GO" id="GO:0015220">
    <property type="term" value="F:choline transmembrane transporter activity"/>
    <property type="evidence" value="ECO:0007669"/>
    <property type="project" value="TreeGrafter"/>
</dbReference>
<feature type="transmembrane region" description="Helical" evidence="9">
    <location>
        <begin position="26"/>
        <end position="46"/>
    </location>
</feature>
<evidence type="ECO:0000256" key="8">
    <source>
        <dbReference type="RuleBase" id="RU003942"/>
    </source>
</evidence>
<sequence length="109" mass="11562">MAYAVLTLAIVFEVIGTSFLMLSQQFTRAWPTAAMAASYLVSFYFLSQALKFLPLGIAYALWSGLGIILTLGIGILVFRQVPDLPAVIGIALILAGVVVINGFSQAAGH</sequence>
<name>A0A1G9FSZ9_9RHOB</name>
<evidence type="ECO:0000313" key="11">
    <source>
        <dbReference type="Proteomes" id="UP000199555"/>
    </source>
</evidence>
<dbReference type="GO" id="GO:0031460">
    <property type="term" value="P:glycine betaine transport"/>
    <property type="evidence" value="ECO:0007669"/>
    <property type="project" value="TreeGrafter"/>
</dbReference>
<evidence type="ECO:0000256" key="1">
    <source>
        <dbReference type="ARBA" id="ARBA00004651"/>
    </source>
</evidence>
<dbReference type="FunFam" id="1.10.3730.20:FF:000001">
    <property type="entry name" value="Quaternary ammonium compound resistance transporter SugE"/>
    <property type="match status" value="1"/>
</dbReference>
<dbReference type="InterPro" id="IPR000390">
    <property type="entry name" value="Small_drug/metabolite_transptr"/>
</dbReference>
<accession>A0A1G9FSZ9</accession>
<dbReference type="Proteomes" id="UP000199555">
    <property type="component" value="Unassembled WGS sequence"/>
</dbReference>
<evidence type="ECO:0000256" key="6">
    <source>
        <dbReference type="ARBA" id="ARBA00023136"/>
    </source>
</evidence>
<dbReference type="GO" id="GO:0015297">
    <property type="term" value="F:antiporter activity"/>
    <property type="evidence" value="ECO:0007669"/>
    <property type="project" value="TreeGrafter"/>
</dbReference>
<comment type="similarity">
    <text evidence="7 8">Belongs to the drug/metabolite transporter (DMT) superfamily. Small multidrug resistance (SMR) (TC 2.A.7.1) family.</text>
</comment>
<evidence type="ECO:0000256" key="4">
    <source>
        <dbReference type="ARBA" id="ARBA00022692"/>
    </source>
</evidence>
<organism evidence="10 11">
    <name type="scientific">Paracoccus chinensis</name>
    <dbReference type="NCBI Taxonomy" id="525640"/>
    <lineage>
        <taxon>Bacteria</taxon>
        <taxon>Pseudomonadati</taxon>
        <taxon>Pseudomonadota</taxon>
        <taxon>Alphaproteobacteria</taxon>
        <taxon>Rhodobacterales</taxon>
        <taxon>Paracoccaceae</taxon>
        <taxon>Paracoccus</taxon>
    </lineage>
</organism>
<dbReference type="SUPFAM" id="SSF103481">
    <property type="entry name" value="Multidrug resistance efflux transporter EmrE"/>
    <property type="match status" value="1"/>
</dbReference>
<dbReference type="EMBL" id="FNGE01000004">
    <property type="protein sequence ID" value="SDK91253.1"/>
    <property type="molecule type" value="Genomic_DNA"/>
</dbReference>
<keyword evidence="4 8" id="KW-0812">Transmembrane</keyword>
<keyword evidence="3" id="KW-1003">Cell membrane</keyword>
<dbReference type="STRING" id="525640.SAMN04487971_10472"/>
<reference evidence="11" key="1">
    <citation type="submission" date="2016-10" db="EMBL/GenBank/DDBJ databases">
        <authorList>
            <person name="Varghese N."/>
            <person name="Submissions S."/>
        </authorList>
    </citation>
    <scope>NUCLEOTIDE SEQUENCE [LARGE SCALE GENOMIC DNA]</scope>
    <source>
        <strain evidence="11">CGMCC 1.7655</strain>
    </source>
</reference>
<dbReference type="InterPro" id="IPR045324">
    <property type="entry name" value="Small_multidrug_res"/>
</dbReference>
<feature type="transmembrane region" description="Helical" evidence="9">
    <location>
        <begin position="84"/>
        <end position="103"/>
    </location>
</feature>
<evidence type="ECO:0000256" key="3">
    <source>
        <dbReference type="ARBA" id="ARBA00022475"/>
    </source>
</evidence>
<dbReference type="GO" id="GO:1990961">
    <property type="term" value="P:xenobiotic detoxification by transmembrane export across the plasma membrane"/>
    <property type="evidence" value="ECO:0007669"/>
    <property type="project" value="UniProtKB-ARBA"/>
</dbReference>
<protein>
    <submittedName>
        <fullName evidence="10">Small multidrug resistance pump</fullName>
    </submittedName>
</protein>
<proteinExistence type="inferred from homology"/>
<keyword evidence="5 9" id="KW-1133">Transmembrane helix</keyword>
<evidence type="ECO:0000256" key="5">
    <source>
        <dbReference type="ARBA" id="ARBA00022989"/>
    </source>
</evidence>
<feature type="transmembrane region" description="Helical" evidence="9">
    <location>
        <begin position="58"/>
        <end position="78"/>
    </location>
</feature>
<evidence type="ECO:0000256" key="2">
    <source>
        <dbReference type="ARBA" id="ARBA00022448"/>
    </source>
</evidence>
<dbReference type="PANTHER" id="PTHR30561">
    <property type="entry name" value="SMR FAMILY PROTON-DEPENDENT DRUG EFFLUX TRANSPORTER SUGE"/>
    <property type="match status" value="1"/>
</dbReference>